<comment type="caution">
    <text evidence="1">The sequence shown here is derived from an EMBL/GenBank/DDBJ whole genome shotgun (WGS) entry which is preliminary data.</text>
</comment>
<dbReference type="AlphaFoldDB" id="A0A3A1Y4V2"/>
<reference evidence="1 2" key="1">
    <citation type="submission" date="2017-08" db="EMBL/GenBank/DDBJ databases">
        <title>Reclassification of Bisgaard taxon 37 and 44.</title>
        <authorList>
            <person name="Christensen H."/>
        </authorList>
    </citation>
    <scope>NUCLEOTIDE SEQUENCE [LARGE SCALE GENOMIC DNA]</scope>
    <source>
        <strain evidence="1 2">B96_4</strain>
    </source>
</reference>
<dbReference type="OrthoDB" id="5690759at2"/>
<dbReference type="Proteomes" id="UP000266258">
    <property type="component" value="Unassembled WGS sequence"/>
</dbReference>
<evidence type="ECO:0000313" key="1">
    <source>
        <dbReference type="EMBL" id="RIY33273.1"/>
    </source>
</evidence>
<keyword evidence="2" id="KW-1185">Reference proteome</keyword>
<evidence type="ECO:0000313" key="2">
    <source>
        <dbReference type="Proteomes" id="UP000266258"/>
    </source>
</evidence>
<organism evidence="1 2">
    <name type="scientific">Psittacicella melopsittaci</name>
    <dbReference type="NCBI Taxonomy" id="2028576"/>
    <lineage>
        <taxon>Bacteria</taxon>
        <taxon>Pseudomonadati</taxon>
        <taxon>Pseudomonadota</taxon>
        <taxon>Gammaproteobacteria</taxon>
        <taxon>Pasteurellales</taxon>
        <taxon>Psittacicellaceae</taxon>
        <taxon>Psittacicella</taxon>
    </lineage>
</organism>
<dbReference type="EMBL" id="NRJH01000018">
    <property type="protein sequence ID" value="RIY33273.1"/>
    <property type="molecule type" value="Genomic_DNA"/>
</dbReference>
<proteinExistence type="predicted"/>
<dbReference type="RefSeq" id="WP_119496663.1">
    <property type="nucleotide sequence ID" value="NZ_NRJH01000018.1"/>
</dbReference>
<gene>
    <name evidence="1" type="ORF">CJP74_02270</name>
</gene>
<sequence>MRKIRKKAYRGLRRLISFKRRVVRLNRKRSLQNDHKVKQTRTIMVLRDSKVKLYRSRNSNFTRRTSSRIEA</sequence>
<accession>A0A3A1Y4V2</accession>
<name>A0A3A1Y4V2_9GAMM</name>
<protein>
    <submittedName>
        <fullName evidence="1">Uncharacterized protein</fullName>
    </submittedName>
</protein>